<dbReference type="Pfam" id="PF10321">
    <property type="entry name" value="7TM_GPCR_Srt"/>
    <property type="match status" value="1"/>
</dbReference>
<dbReference type="SUPFAM" id="SSF81321">
    <property type="entry name" value="Family A G protein-coupled receptor-like"/>
    <property type="match status" value="1"/>
</dbReference>
<keyword evidence="1" id="KW-0472">Membrane</keyword>
<feature type="transmembrane region" description="Helical" evidence="1">
    <location>
        <begin position="233"/>
        <end position="252"/>
    </location>
</feature>
<evidence type="ECO:0000256" key="1">
    <source>
        <dbReference type="SAM" id="Phobius"/>
    </source>
</evidence>
<reference evidence="2" key="1">
    <citation type="submission" date="2023-06" db="EMBL/GenBank/DDBJ databases">
        <title>Genomic analysis of the entomopathogenic nematode Steinernema hermaphroditum.</title>
        <authorList>
            <person name="Schwarz E.M."/>
            <person name="Heppert J.K."/>
            <person name="Baniya A."/>
            <person name="Schwartz H.T."/>
            <person name="Tan C.-H."/>
            <person name="Antoshechkin I."/>
            <person name="Sternberg P.W."/>
            <person name="Goodrich-Blair H."/>
            <person name="Dillman A.R."/>
        </authorList>
    </citation>
    <scope>NUCLEOTIDE SEQUENCE</scope>
    <source>
        <strain evidence="2">PS9179</strain>
        <tissue evidence="2">Whole animal</tissue>
    </source>
</reference>
<dbReference type="PANTHER" id="PTHR23021">
    <property type="entry name" value="SERPENTINE RECEPTOR, CLASS T"/>
    <property type="match status" value="1"/>
</dbReference>
<gene>
    <name evidence="2" type="ORF">QR680_016894</name>
</gene>
<organism evidence="2 3">
    <name type="scientific">Steinernema hermaphroditum</name>
    <dbReference type="NCBI Taxonomy" id="289476"/>
    <lineage>
        <taxon>Eukaryota</taxon>
        <taxon>Metazoa</taxon>
        <taxon>Ecdysozoa</taxon>
        <taxon>Nematoda</taxon>
        <taxon>Chromadorea</taxon>
        <taxon>Rhabditida</taxon>
        <taxon>Tylenchina</taxon>
        <taxon>Panagrolaimomorpha</taxon>
        <taxon>Strongyloidoidea</taxon>
        <taxon>Steinernematidae</taxon>
        <taxon>Steinernema</taxon>
    </lineage>
</organism>
<evidence type="ECO:0000313" key="2">
    <source>
        <dbReference type="EMBL" id="KAK0403396.1"/>
    </source>
</evidence>
<name>A0AA39LMP6_9BILA</name>
<evidence type="ECO:0008006" key="4">
    <source>
        <dbReference type="Google" id="ProtNLM"/>
    </source>
</evidence>
<feature type="transmembrane region" description="Helical" evidence="1">
    <location>
        <begin position="102"/>
        <end position="124"/>
    </location>
</feature>
<feature type="transmembrane region" description="Helical" evidence="1">
    <location>
        <begin position="196"/>
        <end position="213"/>
    </location>
</feature>
<comment type="caution">
    <text evidence="2">The sequence shown here is derived from an EMBL/GenBank/DDBJ whole genome shotgun (WGS) entry which is preliminary data.</text>
</comment>
<proteinExistence type="predicted"/>
<keyword evidence="1" id="KW-1133">Transmembrane helix</keyword>
<dbReference type="AlphaFoldDB" id="A0AA39LMP6"/>
<accession>A0AA39LMP6</accession>
<feature type="transmembrane region" description="Helical" evidence="1">
    <location>
        <begin position="264"/>
        <end position="283"/>
    </location>
</feature>
<keyword evidence="3" id="KW-1185">Reference proteome</keyword>
<feature type="transmembrane region" description="Helical" evidence="1">
    <location>
        <begin position="65"/>
        <end position="90"/>
    </location>
</feature>
<dbReference type="Proteomes" id="UP001175271">
    <property type="component" value="Unassembled WGS sequence"/>
</dbReference>
<evidence type="ECO:0000313" key="3">
    <source>
        <dbReference type="Proteomes" id="UP001175271"/>
    </source>
</evidence>
<protein>
    <recommendedName>
        <fullName evidence="4">Serpentine receptor class gamma</fullName>
    </recommendedName>
</protein>
<keyword evidence="1" id="KW-0812">Transmembrane</keyword>
<dbReference type="PANTHER" id="PTHR23021:SF26">
    <property type="entry name" value="SERPENTINE RECEPTOR, CLASS T"/>
    <property type="match status" value="1"/>
</dbReference>
<dbReference type="Gene3D" id="1.20.1070.10">
    <property type="entry name" value="Rhodopsin 7-helix transmembrane proteins"/>
    <property type="match status" value="1"/>
</dbReference>
<sequence>MDVPSEQPFCRNGTVEIAPGKVQPEWHTYIGIGYLTLFSIVIVPQIFVFLTAIQKKIIVHSCYKLMLITCILDSHHLANALLIPGVLSLLNINHCKDGFGVILYGHVIMYFWFFYCMTNLVLAVNRLLELSNKPLAKTLFHGRRTWFWLILPFTYATVLTVFDKKPIYIYDPNAGMWYFFWNTEDHTNYHHVYNNLAKFVLITSLYMVMIIILRRAIKNASVALSELEIKFSIQVFIISLFCAAATISYIAIDYSSLNETAYSGIIADLLCAALNGITLILLLHQQSSLASSGFVYLTLNRSVQSTAKTTIRRVAQLKPSNKIFIVSLLTSVNASSNRDS</sequence>
<feature type="transmembrane region" description="Helical" evidence="1">
    <location>
        <begin position="29"/>
        <end position="53"/>
    </location>
</feature>
<feature type="transmembrane region" description="Helical" evidence="1">
    <location>
        <begin position="145"/>
        <end position="162"/>
    </location>
</feature>
<dbReference type="InterPro" id="IPR019425">
    <property type="entry name" value="7TM_GPCR_serpentine_rcpt_Srt"/>
</dbReference>
<dbReference type="EMBL" id="JAUCMV010000004">
    <property type="protein sequence ID" value="KAK0403396.1"/>
    <property type="molecule type" value="Genomic_DNA"/>
</dbReference>